<dbReference type="RefSeq" id="WP_058501680.1">
    <property type="nucleotide sequence ID" value="NZ_CAAAJA010000057.1"/>
</dbReference>
<evidence type="ECO:0000313" key="3">
    <source>
        <dbReference type="Proteomes" id="UP000054761"/>
    </source>
</evidence>
<protein>
    <submittedName>
        <fullName evidence="2">Type I secretion system LssZ</fullName>
    </submittedName>
</protein>
<dbReference type="PATRIC" id="fig|454.4.peg.1431"/>
<feature type="transmembrane region" description="Helical" evidence="1">
    <location>
        <begin position="31"/>
        <end position="49"/>
    </location>
</feature>
<dbReference type="EMBL" id="LNYH01000070">
    <property type="protein sequence ID" value="KTD23644.1"/>
    <property type="molecule type" value="Genomic_DNA"/>
</dbReference>
<evidence type="ECO:0000313" key="2">
    <source>
        <dbReference type="EMBL" id="KTD23644.1"/>
    </source>
</evidence>
<dbReference type="OrthoDB" id="5652305at2"/>
<gene>
    <name evidence="2" type="ORF">Lisr_1325</name>
</gene>
<comment type="caution">
    <text evidence="2">The sequence shown here is derived from an EMBL/GenBank/DDBJ whole genome shotgun (WGS) entry which is preliminary data.</text>
</comment>
<name>A0A0W0VU50_9GAMM</name>
<feature type="transmembrane region" description="Helical" evidence="1">
    <location>
        <begin position="6"/>
        <end position="24"/>
    </location>
</feature>
<dbReference type="AlphaFoldDB" id="A0A0W0VU50"/>
<feature type="transmembrane region" description="Helical" evidence="1">
    <location>
        <begin position="102"/>
        <end position="121"/>
    </location>
</feature>
<organism evidence="2 3">
    <name type="scientific">Legionella israelensis</name>
    <dbReference type="NCBI Taxonomy" id="454"/>
    <lineage>
        <taxon>Bacteria</taxon>
        <taxon>Pseudomonadati</taxon>
        <taxon>Pseudomonadota</taxon>
        <taxon>Gammaproteobacteria</taxon>
        <taxon>Legionellales</taxon>
        <taxon>Legionellaceae</taxon>
        <taxon>Legionella</taxon>
    </lineage>
</organism>
<feature type="transmembrane region" description="Helical" evidence="1">
    <location>
        <begin position="61"/>
        <end position="82"/>
    </location>
</feature>
<sequence length="206" mass="23388">MYLLAKIIHILFPVIAAFFLLYGIKQRKNTAVSTALWISLITLLLHYEISGGELLGNYFNYMNAAIYSINIIIVLIALVFLLSQIKIEGNIWRSLNHLLKAVFIIGCLLLITNVWINAYFIENRMPGTPVMQVANLNNTINSHCKHHYIFYTVTKDGSIRYLCPNKYGLLPGIGTLHLLPEFIAHQLPPAILKNILDKQQNKARSP</sequence>
<keyword evidence="1" id="KW-1133">Transmembrane helix</keyword>
<accession>A0A0W0VU50</accession>
<proteinExistence type="predicted"/>
<keyword evidence="1" id="KW-0472">Membrane</keyword>
<evidence type="ECO:0000256" key="1">
    <source>
        <dbReference type="SAM" id="Phobius"/>
    </source>
</evidence>
<reference evidence="2 3" key="1">
    <citation type="submission" date="2015-11" db="EMBL/GenBank/DDBJ databases">
        <title>Genomic analysis of 38 Legionella species identifies large and diverse effector repertoires.</title>
        <authorList>
            <person name="Burstein D."/>
            <person name="Amaro F."/>
            <person name="Zusman T."/>
            <person name="Lifshitz Z."/>
            <person name="Cohen O."/>
            <person name="Gilbert J.A."/>
            <person name="Pupko T."/>
            <person name="Shuman H.A."/>
            <person name="Segal G."/>
        </authorList>
    </citation>
    <scope>NUCLEOTIDE SEQUENCE [LARGE SCALE GENOMIC DNA]</scope>
    <source>
        <strain evidence="2 3">Bercovier 4</strain>
    </source>
</reference>
<dbReference type="Proteomes" id="UP000054761">
    <property type="component" value="Unassembled WGS sequence"/>
</dbReference>
<keyword evidence="1" id="KW-0812">Transmembrane</keyword>
<dbReference type="STRING" id="454.Lisr_1325"/>
<keyword evidence="3" id="KW-1185">Reference proteome</keyword>